<feature type="transmembrane region" description="Helical" evidence="2">
    <location>
        <begin position="38"/>
        <end position="58"/>
    </location>
</feature>
<organism evidence="3 4">
    <name type="scientific">Dolichospermum compactum NIES-806</name>
    <dbReference type="NCBI Taxonomy" id="1973481"/>
    <lineage>
        <taxon>Bacteria</taxon>
        <taxon>Bacillati</taxon>
        <taxon>Cyanobacteriota</taxon>
        <taxon>Cyanophyceae</taxon>
        <taxon>Nostocales</taxon>
        <taxon>Aphanizomenonaceae</taxon>
        <taxon>Dolichospermum</taxon>
        <taxon>Dolichospermum compactum</taxon>
    </lineage>
</organism>
<feature type="transmembrane region" description="Helical" evidence="2">
    <location>
        <begin position="81"/>
        <end position="114"/>
    </location>
</feature>
<evidence type="ECO:0000313" key="3">
    <source>
        <dbReference type="EMBL" id="BAZ84371.1"/>
    </source>
</evidence>
<keyword evidence="2" id="KW-0472">Membrane</keyword>
<feature type="region of interest" description="Disordered" evidence="1">
    <location>
        <begin position="134"/>
        <end position="156"/>
    </location>
</feature>
<name>A0A1Z4UYL7_9CYAN</name>
<keyword evidence="4" id="KW-1185">Reference proteome</keyword>
<dbReference type="Proteomes" id="UP000218702">
    <property type="component" value="Chromosome"/>
</dbReference>
<dbReference type="KEGG" id="dcm:NIES806_05570"/>
<dbReference type="EMBL" id="AP018316">
    <property type="protein sequence ID" value="BAZ84371.1"/>
    <property type="molecule type" value="Genomic_DNA"/>
</dbReference>
<sequence>MAPKNNLLGDIFSSSPNFLSQLLFGLFLFIISRIANASVPLSLFIAIMGGVTLGWFTFVNDNSPEPAAVASNDGIDAGLKYWLFFMMGCLFLGYSAPMSIIFGAIAGIGGGWIIGWWRSEEALQTQLSEEIVEEINPEQPSERSAKRRKRKPTRRFRRDSATFNFRFWEK</sequence>
<dbReference type="OrthoDB" id="516185at2"/>
<gene>
    <name evidence="3" type="ORF">NIES806_05570</name>
</gene>
<evidence type="ECO:0000256" key="2">
    <source>
        <dbReference type="SAM" id="Phobius"/>
    </source>
</evidence>
<evidence type="ECO:0000313" key="4">
    <source>
        <dbReference type="Proteomes" id="UP000218702"/>
    </source>
</evidence>
<proteinExistence type="predicted"/>
<protein>
    <submittedName>
        <fullName evidence="3">Uncharacterized protein</fullName>
    </submittedName>
</protein>
<accession>A0A1Z4UYL7</accession>
<keyword evidence="2" id="KW-0812">Transmembrane</keyword>
<feature type="compositionally biased region" description="Basic residues" evidence="1">
    <location>
        <begin position="145"/>
        <end position="156"/>
    </location>
</feature>
<dbReference type="RefSeq" id="WP_096663717.1">
    <property type="nucleotide sequence ID" value="NZ_AP018316.1"/>
</dbReference>
<dbReference type="AlphaFoldDB" id="A0A1Z4UYL7"/>
<feature type="transmembrane region" description="Helical" evidence="2">
    <location>
        <begin position="12"/>
        <end position="31"/>
    </location>
</feature>
<keyword evidence="2" id="KW-1133">Transmembrane helix</keyword>
<reference evidence="3 4" key="1">
    <citation type="submission" date="2017-06" db="EMBL/GenBank/DDBJ databases">
        <title>Genome sequencing of cyanobaciteial culture collection at National Institute for Environmental Studies (NIES).</title>
        <authorList>
            <person name="Hirose Y."/>
            <person name="Shimura Y."/>
            <person name="Fujisawa T."/>
            <person name="Nakamura Y."/>
            <person name="Kawachi M."/>
        </authorList>
    </citation>
    <scope>NUCLEOTIDE SEQUENCE [LARGE SCALE GENOMIC DNA]</scope>
    <source>
        <strain evidence="3 4">NIES-806</strain>
    </source>
</reference>
<evidence type="ECO:0000256" key="1">
    <source>
        <dbReference type="SAM" id="MobiDB-lite"/>
    </source>
</evidence>